<evidence type="ECO:0000256" key="2">
    <source>
        <dbReference type="ARBA" id="ARBA00008054"/>
    </source>
</evidence>
<evidence type="ECO:0000256" key="16">
    <source>
        <dbReference type="RuleBase" id="RU003762"/>
    </source>
</evidence>
<proteinExistence type="inferred from homology"/>
<keyword evidence="9 16" id="KW-1133">Transmembrane helix</keyword>
<keyword evidence="6" id="KW-0677">Repeat</keyword>
<dbReference type="PANTHER" id="PTHR23220">
    <property type="entry name" value="INTEGRIN ALPHA"/>
    <property type="match status" value="1"/>
</dbReference>
<evidence type="ECO:0000256" key="12">
    <source>
        <dbReference type="ARBA" id="ARBA00023157"/>
    </source>
</evidence>
<dbReference type="InterPro" id="IPR002035">
    <property type="entry name" value="VWF_A"/>
</dbReference>
<comment type="subcellular location">
    <subcellularLocation>
        <location evidence="1 16">Membrane</location>
        <topology evidence="1 16">Single-pass type I membrane protein</topology>
    </subcellularLocation>
</comment>
<dbReference type="Gene3D" id="1.20.5.930">
    <property type="entry name" value="Bicelle-embedded integrin alpha(iib) transmembrane segment"/>
    <property type="match status" value="1"/>
</dbReference>
<dbReference type="InterPro" id="IPR032695">
    <property type="entry name" value="Integrin_dom_sf"/>
</dbReference>
<dbReference type="Gene3D" id="2.130.10.130">
    <property type="entry name" value="Integrin alpha, N-terminal"/>
    <property type="match status" value="1"/>
</dbReference>
<evidence type="ECO:0000256" key="3">
    <source>
        <dbReference type="ARBA" id="ARBA00022692"/>
    </source>
</evidence>
<feature type="repeat" description="FG-GAP" evidence="15">
    <location>
        <begin position="276"/>
        <end position="335"/>
    </location>
</feature>
<dbReference type="InterPro" id="IPR013649">
    <property type="entry name" value="Integrin_alpha_Ig-like_1"/>
</dbReference>
<dbReference type="GO" id="GO:0033627">
    <property type="term" value="P:cell adhesion mediated by integrin"/>
    <property type="evidence" value="ECO:0007669"/>
    <property type="project" value="TreeGrafter"/>
</dbReference>
<keyword evidence="5" id="KW-0732">Signal</keyword>
<evidence type="ECO:0000256" key="10">
    <source>
        <dbReference type="ARBA" id="ARBA00023037"/>
    </source>
</evidence>
<feature type="repeat" description="FG-GAP" evidence="15">
    <location>
        <begin position="200"/>
        <end position="262"/>
    </location>
</feature>
<dbReference type="Gene3D" id="2.60.40.1510">
    <property type="entry name" value="ntegrin, alpha v. Chain A, domain 3"/>
    <property type="match status" value="1"/>
</dbReference>
<dbReference type="InterPro" id="IPR013517">
    <property type="entry name" value="FG-GAP"/>
</dbReference>
<evidence type="ECO:0000256" key="8">
    <source>
        <dbReference type="ARBA" id="ARBA00022889"/>
    </source>
</evidence>
<keyword evidence="14" id="KW-0325">Glycoprotein</keyword>
<dbReference type="InterPro" id="IPR018184">
    <property type="entry name" value="Integrin_alpha_C_CS"/>
</dbReference>
<evidence type="ECO:0000313" key="18">
    <source>
        <dbReference type="EMBL" id="KAG8456643.1"/>
    </source>
</evidence>
<keyword evidence="4" id="KW-0479">Metal-binding</keyword>
<keyword evidence="8 16" id="KW-0130">Cell adhesion</keyword>
<dbReference type="PROSITE" id="PS00242">
    <property type="entry name" value="INTEGRIN_ALPHA"/>
    <property type="match status" value="1"/>
</dbReference>
<dbReference type="Gene3D" id="2.60.40.1460">
    <property type="entry name" value="Integrin domains. Chain A, domain 2"/>
    <property type="match status" value="1"/>
</dbReference>
<dbReference type="Pfam" id="PF20805">
    <property type="entry name" value="Integrin_A_Ig_2"/>
    <property type="match status" value="1"/>
</dbReference>
<dbReference type="PROSITE" id="PS50234">
    <property type="entry name" value="VWFA"/>
    <property type="match status" value="1"/>
</dbReference>
<dbReference type="GO" id="GO:0005178">
    <property type="term" value="F:integrin binding"/>
    <property type="evidence" value="ECO:0007669"/>
    <property type="project" value="TreeGrafter"/>
</dbReference>
<dbReference type="GO" id="GO:0098609">
    <property type="term" value="P:cell-cell adhesion"/>
    <property type="evidence" value="ECO:0007669"/>
    <property type="project" value="TreeGrafter"/>
</dbReference>
<dbReference type="Proteomes" id="UP000812440">
    <property type="component" value="Chromosome 1"/>
</dbReference>
<evidence type="ECO:0000256" key="9">
    <source>
        <dbReference type="ARBA" id="ARBA00022989"/>
    </source>
</evidence>
<evidence type="ECO:0000256" key="15">
    <source>
        <dbReference type="PROSITE-ProRule" id="PRU00803"/>
    </source>
</evidence>
<evidence type="ECO:0000256" key="1">
    <source>
        <dbReference type="ARBA" id="ARBA00004479"/>
    </source>
</evidence>
<dbReference type="Pfam" id="PF01839">
    <property type="entry name" value="FG-GAP"/>
    <property type="match status" value="2"/>
</dbReference>
<evidence type="ECO:0000256" key="5">
    <source>
        <dbReference type="ARBA" id="ARBA00022729"/>
    </source>
</evidence>
<dbReference type="InterPro" id="IPR000413">
    <property type="entry name" value="Integrin_alpha"/>
</dbReference>
<accession>A0A8T2KJ89</accession>
<dbReference type="SMART" id="SM00191">
    <property type="entry name" value="Int_alpha"/>
    <property type="match status" value="3"/>
</dbReference>
<dbReference type="GO" id="GO:0007160">
    <property type="term" value="P:cell-matrix adhesion"/>
    <property type="evidence" value="ECO:0007669"/>
    <property type="project" value="TreeGrafter"/>
</dbReference>
<keyword evidence="7" id="KW-0106">Calcium</keyword>
<dbReference type="InterPro" id="IPR048285">
    <property type="entry name" value="Integrin_alpha_Ig-like_2"/>
</dbReference>
<keyword evidence="13 16" id="KW-0675">Receptor</keyword>
<evidence type="ECO:0000256" key="6">
    <source>
        <dbReference type="ARBA" id="ARBA00022737"/>
    </source>
</evidence>
<keyword evidence="12" id="KW-1015">Disulfide bond</keyword>
<dbReference type="Pfam" id="PF00092">
    <property type="entry name" value="VWA"/>
    <property type="match status" value="1"/>
</dbReference>
<dbReference type="Gene3D" id="3.40.50.410">
    <property type="entry name" value="von Willebrand factor, type A domain"/>
    <property type="match status" value="1"/>
</dbReference>
<dbReference type="PRINTS" id="PR01185">
    <property type="entry name" value="INTEGRINA"/>
</dbReference>
<dbReference type="OrthoDB" id="5317514at2759"/>
<evidence type="ECO:0000256" key="14">
    <source>
        <dbReference type="ARBA" id="ARBA00023180"/>
    </source>
</evidence>
<evidence type="ECO:0000256" key="13">
    <source>
        <dbReference type="ARBA" id="ARBA00023170"/>
    </source>
</evidence>
<protein>
    <recommendedName>
        <fullName evidence="17">VWFA domain-containing protein</fullName>
    </recommendedName>
</protein>
<feature type="transmembrane region" description="Helical" evidence="16">
    <location>
        <begin position="864"/>
        <end position="888"/>
    </location>
</feature>
<feature type="repeat" description="FG-GAP" evidence="15">
    <location>
        <begin position="339"/>
        <end position="399"/>
    </location>
</feature>
<dbReference type="EMBL" id="JAACNH010000001">
    <property type="protein sequence ID" value="KAG8456643.1"/>
    <property type="molecule type" value="Genomic_DNA"/>
</dbReference>
<dbReference type="GO" id="GO:0008305">
    <property type="term" value="C:integrin complex"/>
    <property type="evidence" value="ECO:0007669"/>
    <property type="project" value="InterPro"/>
</dbReference>
<feature type="domain" description="VWFA" evidence="17">
    <location>
        <begin position="1"/>
        <end position="80"/>
    </location>
</feature>
<dbReference type="Pfam" id="PF08441">
    <property type="entry name" value="Integrin_A_Ig_1"/>
    <property type="match status" value="1"/>
</dbReference>
<keyword evidence="19" id="KW-1185">Reference proteome</keyword>
<reference evidence="18" key="1">
    <citation type="thesis" date="2020" institute="ProQuest LLC" country="789 East Eisenhower Parkway, Ann Arbor, MI, USA">
        <title>Comparative Genomics and Chromosome Evolution.</title>
        <authorList>
            <person name="Mudd A.B."/>
        </authorList>
    </citation>
    <scope>NUCLEOTIDE SEQUENCE</scope>
    <source>
        <strain evidence="18">Female2</strain>
        <tissue evidence="18">Blood</tissue>
    </source>
</reference>
<name>A0A8T2KJ89_9PIPI</name>
<evidence type="ECO:0000256" key="11">
    <source>
        <dbReference type="ARBA" id="ARBA00023136"/>
    </source>
</evidence>
<evidence type="ECO:0000313" key="19">
    <source>
        <dbReference type="Proteomes" id="UP000812440"/>
    </source>
</evidence>
<dbReference type="GO" id="GO:0046872">
    <property type="term" value="F:metal ion binding"/>
    <property type="evidence" value="ECO:0007669"/>
    <property type="project" value="UniProtKB-KW"/>
</dbReference>
<dbReference type="AlphaFoldDB" id="A0A8T2KJ89"/>
<comment type="similarity">
    <text evidence="2 16">Belongs to the integrin alpha chain family.</text>
</comment>
<keyword evidence="3 16" id="KW-0812">Transmembrane</keyword>
<dbReference type="InterPro" id="IPR036465">
    <property type="entry name" value="vWFA_dom_sf"/>
</dbReference>
<dbReference type="GO" id="GO:0007229">
    <property type="term" value="P:integrin-mediated signaling pathway"/>
    <property type="evidence" value="ECO:0007669"/>
    <property type="project" value="UniProtKB-KW"/>
</dbReference>
<dbReference type="SUPFAM" id="SSF69179">
    <property type="entry name" value="Integrin domains"/>
    <property type="match status" value="3"/>
</dbReference>
<keyword evidence="11 16" id="KW-0472">Membrane</keyword>
<dbReference type="InterPro" id="IPR048286">
    <property type="entry name" value="Integrin_alpha_Ig-like_3"/>
</dbReference>
<comment type="caution">
    <text evidence="18">The sequence shown here is derived from an EMBL/GenBank/DDBJ whole genome shotgun (WGS) entry which is preliminary data.</text>
</comment>
<dbReference type="PANTHER" id="PTHR23220:SF22">
    <property type="entry name" value="INTEGRIN ALPHA-1"/>
    <property type="match status" value="1"/>
</dbReference>
<dbReference type="PROSITE" id="PS51470">
    <property type="entry name" value="FG_GAP"/>
    <property type="match status" value="3"/>
</dbReference>
<dbReference type="Pfam" id="PF20806">
    <property type="entry name" value="Integrin_A_Ig_3"/>
    <property type="match status" value="1"/>
</dbReference>
<sequence>MVVVTDGESHDNYRLNSVIKKCNKDDIQRFSIAILGSYSRGNRSTEKFVEEIKSIASEPTEKHFFNVSDELALSSIVESLGERIFALEATSEKQASSFEMEMSQTGLSAHYTKEWAMLGAVGAYNWNGTVVMVNADNIVIPNNHAFKSTLDERNEALAAYLGYTLSSASVPGGEIYIAGQPRYNHTGQVIIYQLNGQEVKIIQTLHGEQIGSYFGSVLTTVDVDDDSLSDILLVGAPMYMGSEKQEQGKVYVYRIQENSLEYEMSLEPLNQTCCSHYKHTSCENEPCGARFGTAIAAIKDLNLDGFNDVAIGAPLEGDHRGAVYIYHGDGNTIKKNYAQRIPSGGDGKKVKFFGQSINGEMDLNGDGLTDVTIGGLGGASSFWSRDVAEIVVTTQFTPNSINIEKTNCKINNRDTVCITGIFCFNVLLKSDESKDSSFDILYTITLDYPRHAPRALLSKTQERKLKEIIRVNKKHCLKHDLYMVEKPDFLNSINVSVEFNFKDKENGPILSSELPDIHNAYIPFTMDCGPQQKCITDLILDVHKSMDGSSFNQATVKSSKDKFNLTLTVKNIKESAYNARVIVKYSPNIILAGTEDKQKVSCDSDTDVVCKIGYPFLRKSEEITFKITFQFNVSHLSDNVFIVVNATSDSEEKTETLGNNRINITFPVKYESWLTFMSSRKEFHVTIPANDSIPESIASMEAIGAEVNINYVIKQNDHMPMPKVTFQLYFASKTEDNNILLYLTNVSSSDNINCSRKLLDPLKISSTKPYLMPQFTENLRDTILDCKRSKCVSLDCTVDPENVSQVNVSIRVWKSTIIKASIHSLTLVLNAMLKSQSSVLILNSESDSYETIIKISKELEHGTVPLWVIPLSIIIGLLILALIIFAMWKSGFFKRPLKEKMEE</sequence>
<evidence type="ECO:0000256" key="7">
    <source>
        <dbReference type="ARBA" id="ARBA00022837"/>
    </source>
</evidence>
<dbReference type="InterPro" id="IPR013519">
    <property type="entry name" value="Int_alpha_beta-p"/>
</dbReference>
<dbReference type="InterPro" id="IPR028994">
    <property type="entry name" value="Integrin_alpha_N"/>
</dbReference>
<gene>
    <name evidence="18" type="ORF">GDO86_002429</name>
</gene>
<organism evidence="18 19">
    <name type="scientific">Hymenochirus boettgeri</name>
    <name type="common">Congo dwarf clawed frog</name>
    <dbReference type="NCBI Taxonomy" id="247094"/>
    <lineage>
        <taxon>Eukaryota</taxon>
        <taxon>Metazoa</taxon>
        <taxon>Chordata</taxon>
        <taxon>Craniata</taxon>
        <taxon>Vertebrata</taxon>
        <taxon>Euteleostomi</taxon>
        <taxon>Amphibia</taxon>
        <taxon>Batrachia</taxon>
        <taxon>Anura</taxon>
        <taxon>Pipoidea</taxon>
        <taxon>Pipidae</taxon>
        <taxon>Pipinae</taxon>
        <taxon>Hymenochirus</taxon>
    </lineage>
</organism>
<dbReference type="SUPFAM" id="SSF69318">
    <property type="entry name" value="Integrin alpha N-terminal domain"/>
    <property type="match status" value="1"/>
</dbReference>
<evidence type="ECO:0000256" key="4">
    <source>
        <dbReference type="ARBA" id="ARBA00022723"/>
    </source>
</evidence>
<evidence type="ECO:0000259" key="17">
    <source>
        <dbReference type="PROSITE" id="PS50234"/>
    </source>
</evidence>
<dbReference type="GO" id="GO:0009897">
    <property type="term" value="C:external side of plasma membrane"/>
    <property type="evidence" value="ECO:0007669"/>
    <property type="project" value="TreeGrafter"/>
</dbReference>
<keyword evidence="10 16" id="KW-0401">Integrin</keyword>
<dbReference type="Gene3D" id="2.60.40.1530">
    <property type="entry name" value="ntegrin, alpha v. Chain A, domain 4"/>
    <property type="match status" value="1"/>
</dbReference>